<name>A0A4Y2CN57_ARAVE</name>
<proteinExistence type="predicted"/>
<keyword evidence="2" id="KW-0472">Membrane</keyword>
<protein>
    <submittedName>
        <fullName evidence="3">Uncharacterized protein</fullName>
    </submittedName>
</protein>
<organism evidence="3 4">
    <name type="scientific">Araneus ventricosus</name>
    <name type="common">Orbweaver spider</name>
    <name type="synonym">Epeira ventricosa</name>
    <dbReference type="NCBI Taxonomy" id="182803"/>
    <lineage>
        <taxon>Eukaryota</taxon>
        <taxon>Metazoa</taxon>
        <taxon>Ecdysozoa</taxon>
        <taxon>Arthropoda</taxon>
        <taxon>Chelicerata</taxon>
        <taxon>Arachnida</taxon>
        <taxon>Araneae</taxon>
        <taxon>Araneomorphae</taxon>
        <taxon>Entelegynae</taxon>
        <taxon>Araneoidea</taxon>
        <taxon>Araneidae</taxon>
        <taxon>Araneus</taxon>
    </lineage>
</organism>
<feature type="compositionally biased region" description="Polar residues" evidence="1">
    <location>
        <begin position="7"/>
        <end position="17"/>
    </location>
</feature>
<evidence type="ECO:0000256" key="2">
    <source>
        <dbReference type="SAM" id="Phobius"/>
    </source>
</evidence>
<evidence type="ECO:0000313" key="3">
    <source>
        <dbReference type="EMBL" id="GBM05793.1"/>
    </source>
</evidence>
<reference evidence="3 4" key="1">
    <citation type="journal article" date="2019" name="Sci. Rep.">
        <title>Orb-weaving spider Araneus ventricosus genome elucidates the spidroin gene catalogue.</title>
        <authorList>
            <person name="Kono N."/>
            <person name="Nakamura H."/>
            <person name="Ohtoshi R."/>
            <person name="Moran D.A.P."/>
            <person name="Shinohara A."/>
            <person name="Yoshida Y."/>
            <person name="Fujiwara M."/>
            <person name="Mori M."/>
            <person name="Tomita M."/>
            <person name="Arakawa K."/>
        </authorList>
    </citation>
    <scope>NUCLEOTIDE SEQUENCE [LARGE SCALE GENOMIC DNA]</scope>
</reference>
<gene>
    <name evidence="3" type="ORF">AVEN_270_1</name>
</gene>
<evidence type="ECO:0000313" key="4">
    <source>
        <dbReference type="Proteomes" id="UP000499080"/>
    </source>
</evidence>
<evidence type="ECO:0000256" key="1">
    <source>
        <dbReference type="SAM" id="MobiDB-lite"/>
    </source>
</evidence>
<comment type="caution">
    <text evidence="3">The sequence shown here is derived from an EMBL/GenBank/DDBJ whole genome shotgun (WGS) entry which is preliminary data.</text>
</comment>
<sequence>MHPGSSDEMSLRQQSKTEGGVLTVNTGHGPIPPEGSMPRHRSGDVFVAIYYHYFRAVKWTKFSFVTMTFCLALLRWMARKDYFEAFRKNETEWDLRATCEKVPFIPLNKGRINSTCVEVD</sequence>
<keyword evidence="2" id="KW-0812">Transmembrane</keyword>
<feature type="transmembrane region" description="Helical" evidence="2">
    <location>
        <begin position="59"/>
        <end position="78"/>
    </location>
</feature>
<keyword evidence="2" id="KW-1133">Transmembrane helix</keyword>
<keyword evidence="4" id="KW-1185">Reference proteome</keyword>
<accession>A0A4Y2CN57</accession>
<feature type="region of interest" description="Disordered" evidence="1">
    <location>
        <begin position="1"/>
        <end position="39"/>
    </location>
</feature>
<dbReference type="AlphaFoldDB" id="A0A4Y2CN57"/>
<dbReference type="Proteomes" id="UP000499080">
    <property type="component" value="Unassembled WGS sequence"/>
</dbReference>
<dbReference type="EMBL" id="BGPR01000219">
    <property type="protein sequence ID" value="GBM05793.1"/>
    <property type="molecule type" value="Genomic_DNA"/>
</dbReference>